<feature type="domain" description="Carrier" evidence="1">
    <location>
        <begin position="8"/>
        <end position="83"/>
    </location>
</feature>
<comment type="caution">
    <text evidence="2">The sequence shown here is derived from an EMBL/GenBank/DDBJ whole genome shotgun (WGS) entry which is preliminary data.</text>
</comment>
<dbReference type="AlphaFoldDB" id="A0AAD7I965"/>
<dbReference type="Proteomes" id="UP001215280">
    <property type="component" value="Unassembled WGS sequence"/>
</dbReference>
<dbReference type="SUPFAM" id="SSF47336">
    <property type="entry name" value="ACP-like"/>
    <property type="match status" value="1"/>
</dbReference>
<protein>
    <recommendedName>
        <fullName evidence="1">Carrier domain-containing protein</fullName>
    </recommendedName>
</protein>
<reference evidence="2" key="1">
    <citation type="submission" date="2023-03" db="EMBL/GenBank/DDBJ databases">
        <title>Massive genome expansion in bonnet fungi (Mycena s.s.) driven by repeated elements and novel gene families across ecological guilds.</title>
        <authorList>
            <consortium name="Lawrence Berkeley National Laboratory"/>
            <person name="Harder C.B."/>
            <person name="Miyauchi S."/>
            <person name="Viragh M."/>
            <person name="Kuo A."/>
            <person name="Thoen E."/>
            <person name="Andreopoulos B."/>
            <person name="Lu D."/>
            <person name="Skrede I."/>
            <person name="Drula E."/>
            <person name="Henrissat B."/>
            <person name="Morin E."/>
            <person name="Kohler A."/>
            <person name="Barry K."/>
            <person name="LaButti K."/>
            <person name="Morin E."/>
            <person name="Salamov A."/>
            <person name="Lipzen A."/>
            <person name="Mereny Z."/>
            <person name="Hegedus B."/>
            <person name="Baldrian P."/>
            <person name="Stursova M."/>
            <person name="Weitz H."/>
            <person name="Taylor A."/>
            <person name="Grigoriev I.V."/>
            <person name="Nagy L.G."/>
            <person name="Martin F."/>
            <person name="Kauserud H."/>
        </authorList>
    </citation>
    <scope>NUCLEOTIDE SEQUENCE</scope>
    <source>
        <strain evidence="2">CBHHK188m</strain>
    </source>
</reference>
<dbReference type="InterPro" id="IPR036736">
    <property type="entry name" value="ACP-like_sf"/>
</dbReference>
<dbReference type="Pfam" id="PF00550">
    <property type="entry name" value="PP-binding"/>
    <property type="match status" value="1"/>
</dbReference>
<dbReference type="PROSITE" id="PS50075">
    <property type="entry name" value="CARRIER"/>
    <property type="match status" value="1"/>
</dbReference>
<accession>A0AAD7I965</accession>
<feature type="non-terminal residue" evidence="2">
    <location>
        <position position="1"/>
    </location>
</feature>
<evidence type="ECO:0000313" key="2">
    <source>
        <dbReference type="EMBL" id="KAJ7736996.1"/>
    </source>
</evidence>
<organism evidence="2 3">
    <name type="scientific">Mycena maculata</name>
    <dbReference type="NCBI Taxonomy" id="230809"/>
    <lineage>
        <taxon>Eukaryota</taxon>
        <taxon>Fungi</taxon>
        <taxon>Dikarya</taxon>
        <taxon>Basidiomycota</taxon>
        <taxon>Agaricomycotina</taxon>
        <taxon>Agaricomycetes</taxon>
        <taxon>Agaricomycetidae</taxon>
        <taxon>Agaricales</taxon>
        <taxon>Marasmiineae</taxon>
        <taxon>Mycenaceae</taxon>
        <taxon>Mycena</taxon>
    </lineage>
</organism>
<evidence type="ECO:0000313" key="3">
    <source>
        <dbReference type="Proteomes" id="UP001215280"/>
    </source>
</evidence>
<dbReference type="EMBL" id="JARJLG010000146">
    <property type="protein sequence ID" value="KAJ7736996.1"/>
    <property type="molecule type" value="Genomic_DNA"/>
</dbReference>
<name>A0AAD7I965_9AGAR</name>
<dbReference type="InterPro" id="IPR009081">
    <property type="entry name" value="PP-bd_ACP"/>
</dbReference>
<sequence length="144" mass="15126">SPSPPPMADVEATVLTLVSDACDISASAVDVHTDLMSIGFDSMMSIEIFGGLRAAFPGTELDSHVLSFCTTVADICREVSFKFESPTKVAASLTVTEAMPSPRTLLDESTDGAATPDALGVIFTLGAKANSRGLQMSFTHVVRR</sequence>
<evidence type="ECO:0000259" key="1">
    <source>
        <dbReference type="PROSITE" id="PS50075"/>
    </source>
</evidence>
<gene>
    <name evidence="2" type="ORF">DFH07DRAFT_753211</name>
</gene>
<proteinExistence type="predicted"/>
<dbReference type="Gene3D" id="1.10.1200.10">
    <property type="entry name" value="ACP-like"/>
    <property type="match status" value="1"/>
</dbReference>
<keyword evidence="3" id="KW-1185">Reference proteome</keyword>